<dbReference type="PANTHER" id="PTHR22642">
    <property type="entry name" value="IMIDAZOLONEPROPIONASE"/>
    <property type="match status" value="1"/>
</dbReference>
<dbReference type="InterPro" id="IPR011059">
    <property type="entry name" value="Metal-dep_hydrolase_composite"/>
</dbReference>
<dbReference type="Gene3D" id="3.20.20.140">
    <property type="entry name" value="Metal-dependent hydrolases"/>
    <property type="match status" value="1"/>
</dbReference>
<dbReference type="AlphaFoldDB" id="A0A849K0I9"/>
<dbReference type="SUPFAM" id="SSF51338">
    <property type="entry name" value="Composite domain of metallo-dependent hydrolases"/>
    <property type="match status" value="1"/>
</dbReference>
<organism evidence="2 3">
    <name type="scientific">Isoptericola sediminis</name>
    <dbReference type="NCBI Taxonomy" id="2733572"/>
    <lineage>
        <taxon>Bacteria</taxon>
        <taxon>Bacillati</taxon>
        <taxon>Actinomycetota</taxon>
        <taxon>Actinomycetes</taxon>
        <taxon>Micrococcales</taxon>
        <taxon>Promicromonosporaceae</taxon>
        <taxon>Isoptericola</taxon>
    </lineage>
</organism>
<dbReference type="SUPFAM" id="SSF51556">
    <property type="entry name" value="Metallo-dependent hydrolases"/>
    <property type="match status" value="1"/>
</dbReference>
<dbReference type="PANTHER" id="PTHR22642:SF2">
    <property type="entry name" value="PROTEIN LONG AFTER FAR-RED 3"/>
    <property type="match status" value="1"/>
</dbReference>
<dbReference type="InterPro" id="IPR013108">
    <property type="entry name" value="Amidohydro_3"/>
</dbReference>
<dbReference type="Proteomes" id="UP000557204">
    <property type="component" value="Unassembled WGS sequence"/>
</dbReference>
<proteinExistence type="predicted"/>
<dbReference type="GO" id="GO:0016810">
    <property type="term" value="F:hydrolase activity, acting on carbon-nitrogen (but not peptide) bonds"/>
    <property type="evidence" value="ECO:0007669"/>
    <property type="project" value="InterPro"/>
</dbReference>
<reference evidence="2 3" key="1">
    <citation type="submission" date="2020-05" db="EMBL/GenBank/DDBJ databases">
        <title>Genome sequence of Isoptericola sp. JC619 isolated from Chilika lagoon, India.</title>
        <authorList>
            <person name="Kumar D."/>
            <person name="Appam K."/>
            <person name="Gandham S."/>
            <person name="Uppada J."/>
            <person name="Sasikala C."/>
            <person name="Venkata Ramana C."/>
        </authorList>
    </citation>
    <scope>NUCLEOTIDE SEQUENCE [LARGE SCALE GENOMIC DNA]</scope>
    <source>
        <strain evidence="2 3">JC619</strain>
    </source>
</reference>
<dbReference type="Gene3D" id="3.10.310.70">
    <property type="match status" value="1"/>
</dbReference>
<evidence type="ECO:0000259" key="1">
    <source>
        <dbReference type="Pfam" id="PF07969"/>
    </source>
</evidence>
<feature type="domain" description="Amidohydrolase 3" evidence="1">
    <location>
        <begin position="54"/>
        <end position="516"/>
    </location>
</feature>
<protein>
    <submittedName>
        <fullName evidence="2">Amidohydrolase family protein</fullName>
    </submittedName>
</protein>
<dbReference type="InterPro" id="IPR032466">
    <property type="entry name" value="Metal_Hydrolase"/>
</dbReference>
<name>A0A849K0I9_9MICO</name>
<keyword evidence="2" id="KW-0378">Hydrolase</keyword>
<dbReference type="Pfam" id="PF07969">
    <property type="entry name" value="Amidohydro_3"/>
    <property type="match status" value="1"/>
</dbReference>
<sequence>MRVTVLHLVNARLAGRPDRPVDVLLADGHVAAVVPTGAPLPGDLDVGYTGPERVDLDGRTVIPGLWDAHTHLTQWAMVRRRLDVSTATGPAHAAALVGAALTDERRHPAPGRPFVGFGFRWATWDDEPTSEVLDYVAGEVPVILISGDLHSAWASTAGLRYLGIEHHPTGLLREEEWMPASPEIVTVSAADADELLADAARAAAERGVVGVVDFEVDDNLTAWRRRAMAGWDLLRVRAAVWEQHLDAVVDAGLHTGDVLAPGSGPAADLITQGPLKVISDGSLNTLTAFCFDDYAGFAGPDAHGILNVATDQLVPLMTHAHASGLRCAIHAIGDHANALALDAFEASRARGSVEHAQMLQAEDVARFAALGITASVQPEHAMDDRDASDELWVGRTERAFRLADLHAAGVPLVLGSDAPVAPLDPWFAIASAVTRSRDGRDPWHPEQRIDVATALAASTDGRGVRVRPGDPADLAVLELDPLTLSDDGTPTGAAVLAEVLRELPVAGTLVAGRWTYRGF</sequence>
<evidence type="ECO:0000313" key="2">
    <source>
        <dbReference type="EMBL" id="NNU26638.1"/>
    </source>
</evidence>
<gene>
    <name evidence="2" type="ORF">HLI28_03660</name>
</gene>
<dbReference type="Gene3D" id="2.30.40.10">
    <property type="entry name" value="Urease, subunit C, domain 1"/>
    <property type="match status" value="1"/>
</dbReference>
<evidence type="ECO:0000313" key="3">
    <source>
        <dbReference type="Proteomes" id="UP000557204"/>
    </source>
</evidence>
<keyword evidence="3" id="KW-1185">Reference proteome</keyword>
<comment type="caution">
    <text evidence="2">The sequence shown here is derived from an EMBL/GenBank/DDBJ whole genome shotgun (WGS) entry which is preliminary data.</text>
</comment>
<accession>A0A849K0I9</accession>
<dbReference type="EMBL" id="JABFAJ010000006">
    <property type="protein sequence ID" value="NNU26638.1"/>
    <property type="molecule type" value="Genomic_DNA"/>
</dbReference>